<name>A0A9W6B9L9_9CHLO</name>
<dbReference type="AlphaFoldDB" id="A0A9W6B9L9"/>
<dbReference type="Proteomes" id="UP001165080">
    <property type="component" value="Unassembled WGS sequence"/>
</dbReference>
<protein>
    <recommendedName>
        <fullName evidence="4">CxC3 like cysteine cluster domain-containing protein</fullName>
    </recommendedName>
</protein>
<evidence type="ECO:0000313" key="3">
    <source>
        <dbReference type="Proteomes" id="UP001165080"/>
    </source>
</evidence>
<dbReference type="InterPro" id="IPR040521">
    <property type="entry name" value="KDZ"/>
</dbReference>
<reference evidence="2 3" key="1">
    <citation type="journal article" date="2023" name="Commun. Biol.">
        <title>Reorganization of the ancestral sex-determining regions during the evolution of trioecy in Pleodorina starrii.</title>
        <authorList>
            <person name="Takahashi K."/>
            <person name="Suzuki S."/>
            <person name="Kawai-Toyooka H."/>
            <person name="Yamamoto K."/>
            <person name="Hamaji T."/>
            <person name="Ootsuki R."/>
            <person name="Yamaguchi H."/>
            <person name="Kawachi M."/>
            <person name="Higashiyama T."/>
            <person name="Nozaki H."/>
        </authorList>
    </citation>
    <scope>NUCLEOTIDE SEQUENCE [LARGE SCALE GENOMIC DNA]</scope>
    <source>
        <strain evidence="2 3">NIES-4479</strain>
    </source>
</reference>
<dbReference type="Pfam" id="PF18758">
    <property type="entry name" value="KDZ"/>
    <property type="match status" value="1"/>
</dbReference>
<evidence type="ECO:0000313" key="2">
    <source>
        <dbReference type="EMBL" id="GLC47815.1"/>
    </source>
</evidence>
<comment type="caution">
    <text evidence="2">The sequence shown here is derived from an EMBL/GenBank/DDBJ whole genome shotgun (WGS) entry which is preliminary data.</text>
</comment>
<keyword evidence="3" id="KW-1185">Reference proteome</keyword>
<organism evidence="2 3">
    <name type="scientific">Pleodorina starrii</name>
    <dbReference type="NCBI Taxonomy" id="330485"/>
    <lineage>
        <taxon>Eukaryota</taxon>
        <taxon>Viridiplantae</taxon>
        <taxon>Chlorophyta</taxon>
        <taxon>core chlorophytes</taxon>
        <taxon>Chlorophyceae</taxon>
        <taxon>CS clade</taxon>
        <taxon>Chlamydomonadales</taxon>
        <taxon>Volvocaceae</taxon>
        <taxon>Pleodorina</taxon>
    </lineage>
</organism>
<dbReference type="OrthoDB" id="544270at2759"/>
<accession>A0A9W6B9L9</accession>
<feature type="region of interest" description="Disordered" evidence="1">
    <location>
        <begin position="24"/>
        <end position="81"/>
    </location>
</feature>
<dbReference type="PANTHER" id="PTHR33104:SF2">
    <property type="entry name" value="CXC3 LIKE CYSTEINE CLUSTER DOMAIN-CONTAINING PROTEIN"/>
    <property type="match status" value="1"/>
</dbReference>
<dbReference type="PANTHER" id="PTHR33104">
    <property type="entry name" value="SI:DKEY-29D5.2"/>
    <property type="match status" value="1"/>
</dbReference>
<dbReference type="EMBL" id="BRXU01000001">
    <property type="protein sequence ID" value="GLC47815.1"/>
    <property type="molecule type" value="Genomic_DNA"/>
</dbReference>
<sequence length="885" mass="97397">MAESEKKLRRLPNKISIGVSCCPGHSTPISARRQPRPGQLVPRTATKRLKVNYPVEDVAVDQDTDLPPDHPTGPRPYRTPDTRTWAERQERQEAAWGFQFPEIQKQLLRNAAIHAQIKRDVSATLLGLVQTRLDGLTSTWRTQHSCGDPQHHPGNLDGRFKQDLATTVRYIGLLSSGPLYVPAVTCQMCQVQYVPHPVEAGCFPSSPVDPHVWYDLHVHEAYNVLGLEGLSATDFAEYVEESTGEHVDDRQFLGSFFAYLRTSGSVDTLEALGVEGMDTGPFADCPICATLPKPAEGPETSPGEEPGPQPAYPLAVSLDAVTKLGHYANCGTGSGNSLAHLDRYFGPVDARVSSAHSAGKLDLRSTIGDPTLDCTPFDGDAPCVSSLHCARPDAPSASGPCDIHGVCGAVCMHTVPLRSVFCDMRTPEQFAYYLLMLGHIIQQRPDLKHVYMDFGCRIASTWQRYVAKHPELPPEAAGLEIMVNWMHGNGHGVACQLTNSGRYRKGAGRRIGEEIEQLWSGTKPVAGLVRYMTQARRRDFVEAVLRSLSRKKFKKMVKLLEMKYRDTVKLANEGVAEVAKVVDAAARAGVVDLPAAAAEYVQSVVPTSKDAAQPDEAAWQVEYVLLRLREMELRALQGKAPSLAVVSSASAVALAAASTEAQVAKLRAALTKMEMAREMSPLERGKWKPGYPLFDAAVQRLKEREVQRCQARVETLVLEIHQTHAERELAGATDKDAKRSQARARRKRAQIRSMLEEMYVWQGVGGDGQEVVVRLTEQQIKQLYVPGELAPWCTPSSGAAAMRRHHGRLFHEADAALTRSREEVGFLRYEKSRLGTWLRKAALCVEAARQKKLGVCAGSVFLLDGHLRAMEALQSELTNSRIPSV</sequence>
<proteinExistence type="predicted"/>
<evidence type="ECO:0008006" key="4">
    <source>
        <dbReference type="Google" id="ProtNLM"/>
    </source>
</evidence>
<evidence type="ECO:0000256" key="1">
    <source>
        <dbReference type="SAM" id="MobiDB-lite"/>
    </source>
</evidence>
<gene>
    <name evidence="2" type="primary">PLESTMB000029</name>
    <name evidence="2" type="ORF">PLESTB_000028700</name>
</gene>